<accession>A0A1M7YKD0</accession>
<feature type="domain" description="HTH-like" evidence="2">
    <location>
        <begin position="3"/>
        <end position="35"/>
    </location>
</feature>
<dbReference type="Gene3D" id="3.30.420.10">
    <property type="entry name" value="Ribonuclease H-like superfamily/Ribonuclease H"/>
    <property type="match status" value="1"/>
</dbReference>
<evidence type="ECO:0000313" key="4">
    <source>
        <dbReference type="Proteomes" id="UP000184603"/>
    </source>
</evidence>
<reference evidence="3 4" key="1">
    <citation type="submission" date="2016-12" db="EMBL/GenBank/DDBJ databases">
        <authorList>
            <person name="Song W.-J."/>
            <person name="Kurnit D.M."/>
        </authorList>
    </citation>
    <scope>NUCLEOTIDE SEQUENCE [LARGE SCALE GENOMIC DNA]</scope>
    <source>
        <strain evidence="3 4">DSM 18488</strain>
    </source>
</reference>
<gene>
    <name evidence="3" type="ORF">SAMN02745220_04908</name>
</gene>
<dbReference type="EMBL" id="FRFE01000045">
    <property type="protein sequence ID" value="SHO53057.1"/>
    <property type="molecule type" value="Genomic_DNA"/>
</dbReference>
<dbReference type="PANTHER" id="PTHR46889:SF4">
    <property type="entry name" value="TRANSPOSASE INSO FOR INSERTION SEQUENCE ELEMENT IS911B-RELATED"/>
    <property type="match status" value="1"/>
</dbReference>
<dbReference type="AlphaFoldDB" id="A0A1M7YKD0"/>
<dbReference type="PANTHER" id="PTHR46889">
    <property type="entry name" value="TRANSPOSASE INSF FOR INSERTION SEQUENCE IS3B-RELATED"/>
    <property type="match status" value="1"/>
</dbReference>
<protein>
    <submittedName>
        <fullName evidence="3">Integrase core domain-containing protein</fullName>
    </submittedName>
</protein>
<dbReference type="STRING" id="1121416.SAMN02745220_04908"/>
<dbReference type="InterPro" id="IPR025948">
    <property type="entry name" value="HTH-like_dom"/>
</dbReference>
<dbReference type="GO" id="GO:0015074">
    <property type="term" value="P:DNA integration"/>
    <property type="evidence" value="ECO:0007669"/>
    <property type="project" value="InterPro"/>
</dbReference>
<sequence length="106" mass="12694">MMKYLSRSIGMRIGRKRVRRLMRLMGIDAIYPRKRTTIPGNAKHIYPYLLRKMAIVRPNQVWAADITYVPMRKGFVYLFAIIDWHSRKILDWEISTTLDTEFCLRC</sequence>
<dbReference type="InterPro" id="IPR012337">
    <property type="entry name" value="RNaseH-like_sf"/>
</dbReference>
<name>A0A1M7YKD0_9BACT</name>
<organism evidence="3 4">
    <name type="scientific">Desulfopila aestuarii DSM 18488</name>
    <dbReference type="NCBI Taxonomy" id="1121416"/>
    <lineage>
        <taxon>Bacteria</taxon>
        <taxon>Pseudomonadati</taxon>
        <taxon>Thermodesulfobacteriota</taxon>
        <taxon>Desulfobulbia</taxon>
        <taxon>Desulfobulbales</taxon>
        <taxon>Desulfocapsaceae</taxon>
        <taxon>Desulfopila</taxon>
    </lineage>
</organism>
<keyword evidence="4" id="KW-1185">Reference proteome</keyword>
<evidence type="ECO:0000259" key="2">
    <source>
        <dbReference type="Pfam" id="PF13276"/>
    </source>
</evidence>
<dbReference type="Pfam" id="PF13276">
    <property type="entry name" value="HTH_21"/>
    <property type="match status" value="1"/>
</dbReference>
<dbReference type="GO" id="GO:0003676">
    <property type="term" value="F:nucleic acid binding"/>
    <property type="evidence" value="ECO:0007669"/>
    <property type="project" value="InterPro"/>
</dbReference>
<dbReference type="InterPro" id="IPR050900">
    <property type="entry name" value="Transposase_IS3/IS150/IS904"/>
</dbReference>
<dbReference type="InterPro" id="IPR036397">
    <property type="entry name" value="RNaseH_sf"/>
</dbReference>
<evidence type="ECO:0000259" key="1">
    <source>
        <dbReference type="Pfam" id="PF00665"/>
    </source>
</evidence>
<dbReference type="InterPro" id="IPR001584">
    <property type="entry name" value="Integrase_cat-core"/>
</dbReference>
<dbReference type="Pfam" id="PF00665">
    <property type="entry name" value="rve"/>
    <property type="match status" value="1"/>
</dbReference>
<feature type="domain" description="Integrase catalytic" evidence="1">
    <location>
        <begin position="57"/>
        <end position="106"/>
    </location>
</feature>
<dbReference type="Proteomes" id="UP000184603">
    <property type="component" value="Unassembled WGS sequence"/>
</dbReference>
<proteinExistence type="predicted"/>
<dbReference type="SUPFAM" id="SSF53098">
    <property type="entry name" value="Ribonuclease H-like"/>
    <property type="match status" value="1"/>
</dbReference>
<evidence type="ECO:0000313" key="3">
    <source>
        <dbReference type="EMBL" id="SHO53057.1"/>
    </source>
</evidence>